<feature type="compositionally biased region" description="Polar residues" evidence="2">
    <location>
        <begin position="385"/>
        <end position="399"/>
    </location>
</feature>
<protein>
    <recommendedName>
        <fullName evidence="5">COP1-interacting protein 7</fullName>
    </recommendedName>
</protein>
<evidence type="ECO:0000256" key="2">
    <source>
        <dbReference type="SAM" id="MobiDB-lite"/>
    </source>
</evidence>
<feature type="compositionally biased region" description="Polar residues" evidence="2">
    <location>
        <begin position="247"/>
        <end position="260"/>
    </location>
</feature>
<evidence type="ECO:0008006" key="5">
    <source>
        <dbReference type="Google" id="ProtNLM"/>
    </source>
</evidence>
<feature type="compositionally biased region" description="Basic and acidic residues" evidence="2">
    <location>
        <begin position="1117"/>
        <end position="1132"/>
    </location>
</feature>
<feature type="region of interest" description="Disordered" evidence="2">
    <location>
        <begin position="1117"/>
        <end position="1155"/>
    </location>
</feature>
<dbReference type="EMBL" id="JAIWQS010000009">
    <property type="protein sequence ID" value="KAJ8756200.1"/>
    <property type="molecule type" value="Genomic_DNA"/>
</dbReference>
<feature type="coiled-coil region" evidence="1">
    <location>
        <begin position="687"/>
        <end position="714"/>
    </location>
</feature>
<reference evidence="3 4" key="1">
    <citation type="submission" date="2021-09" db="EMBL/GenBank/DDBJ databases">
        <title>Genomic insights and catalytic innovation underlie evolution of tropane alkaloids biosynthesis.</title>
        <authorList>
            <person name="Wang Y.-J."/>
            <person name="Tian T."/>
            <person name="Huang J.-P."/>
            <person name="Huang S.-X."/>
        </authorList>
    </citation>
    <scope>NUCLEOTIDE SEQUENCE [LARGE SCALE GENOMIC DNA]</scope>
    <source>
        <strain evidence="3">KIB-2018</strain>
        <tissue evidence="3">Leaf</tissue>
    </source>
</reference>
<organism evidence="3 4">
    <name type="scientific">Erythroxylum novogranatense</name>
    <dbReference type="NCBI Taxonomy" id="1862640"/>
    <lineage>
        <taxon>Eukaryota</taxon>
        <taxon>Viridiplantae</taxon>
        <taxon>Streptophyta</taxon>
        <taxon>Embryophyta</taxon>
        <taxon>Tracheophyta</taxon>
        <taxon>Spermatophyta</taxon>
        <taxon>Magnoliopsida</taxon>
        <taxon>eudicotyledons</taxon>
        <taxon>Gunneridae</taxon>
        <taxon>Pentapetalae</taxon>
        <taxon>rosids</taxon>
        <taxon>fabids</taxon>
        <taxon>Malpighiales</taxon>
        <taxon>Erythroxylaceae</taxon>
        <taxon>Erythroxylum</taxon>
    </lineage>
</organism>
<comment type="caution">
    <text evidence="3">The sequence shown here is derived from an EMBL/GenBank/DDBJ whole genome shotgun (WGS) entry which is preliminary data.</text>
</comment>
<evidence type="ECO:0000256" key="1">
    <source>
        <dbReference type="SAM" id="Coils"/>
    </source>
</evidence>
<feature type="region of interest" description="Disordered" evidence="2">
    <location>
        <begin position="872"/>
        <end position="893"/>
    </location>
</feature>
<feature type="region of interest" description="Disordered" evidence="2">
    <location>
        <begin position="374"/>
        <end position="399"/>
    </location>
</feature>
<accession>A0AAV8SW08</accession>
<feature type="compositionally biased region" description="Basic and acidic residues" evidence="2">
    <location>
        <begin position="1009"/>
        <end position="1020"/>
    </location>
</feature>
<feature type="region of interest" description="Disordered" evidence="2">
    <location>
        <begin position="992"/>
        <end position="1032"/>
    </location>
</feature>
<proteinExistence type="predicted"/>
<feature type="compositionally biased region" description="Polar residues" evidence="2">
    <location>
        <begin position="1133"/>
        <end position="1142"/>
    </location>
</feature>
<evidence type="ECO:0000313" key="3">
    <source>
        <dbReference type="EMBL" id="KAJ8756200.1"/>
    </source>
</evidence>
<dbReference type="Proteomes" id="UP001159364">
    <property type="component" value="Linkage Group LG09"/>
</dbReference>
<name>A0AAV8SW08_9ROSI</name>
<gene>
    <name evidence="3" type="ORF">K2173_024747</name>
</gene>
<feature type="compositionally biased region" description="Acidic residues" evidence="2">
    <location>
        <begin position="1299"/>
        <end position="1308"/>
    </location>
</feature>
<feature type="compositionally biased region" description="Low complexity" evidence="2">
    <location>
        <begin position="261"/>
        <end position="273"/>
    </location>
</feature>
<keyword evidence="1" id="KW-0175">Coiled coil</keyword>
<feature type="compositionally biased region" description="Basic and acidic residues" evidence="2">
    <location>
        <begin position="290"/>
        <end position="301"/>
    </location>
</feature>
<feature type="region of interest" description="Disordered" evidence="2">
    <location>
        <begin position="1297"/>
        <end position="1337"/>
    </location>
</feature>
<dbReference type="PANTHER" id="PTHR31008">
    <property type="entry name" value="COP1-INTERACTING PROTEIN-RELATED"/>
    <property type="match status" value="1"/>
</dbReference>
<keyword evidence="4" id="KW-1185">Reference proteome</keyword>
<feature type="region of interest" description="Disordered" evidence="2">
    <location>
        <begin position="227"/>
        <end position="318"/>
    </location>
</feature>
<feature type="compositionally biased region" description="Polar residues" evidence="2">
    <location>
        <begin position="274"/>
        <end position="289"/>
    </location>
</feature>
<evidence type="ECO:0000313" key="4">
    <source>
        <dbReference type="Proteomes" id="UP001159364"/>
    </source>
</evidence>
<dbReference type="PANTHER" id="PTHR31008:SF15">
    <property type="entry name" value="GPI-ANCHORED ADHESIN-LIKE PROTEIN"/>
    <property type="match status" value="1"/>
</dbReference>
<sequence length="1393" mass="153663">MKTDTPIDYAVFRLSPKRTRCELFVSSNGNTEKLASGLVKPFVTHLKVAEDHVAQAAHSIKLEVERGRSGNAWFTKGTLERFVRFVSTPEVLEMVNTFDAEMSQLEAARKIYSQDAGDQFSGALDGNGLGTIAAADTKKELLRAMDVRLAAVRQDLTAAFDRASAAGFNPDAVTELQHFADCFGAHRLNDGCTKFISFCQRRPEMMCQWKPCVEDQVVRASWESDMSIDEPTKESSGSHNVRGHQHPFQNQVPHQQAGHDQQNSEQSQLNQSNPSTCEQPISLLSVNRKQNSEGEAKKEGSATDSSQNQRGPPGRRLSVQDRINLFENKQKENSGGKTGVVGRSAELRRLSSDVSSGPEKGVLRRWSGASDMSIDLGSDKKDNNFTDSPALTPSSSSLCQNGSSVILDSLDDRKDQKGLNYSTSSVQIEAKSIPKDQGELQRHGGGSTVKDEEVGLKENLAWNYQVTSEAKVNVFAGKGELVLDDHSVGEKGNSSREEKTFGVLDLGGPERKSRAFPERLENILVKNQASLSQTGGGIGDTQLGNSVEGAGFKDQPRSKFRACHSHNRSLSGQFEGGFGVQVKEVPQGKVGADNTTGKIEQVGKKDFTFREKESVKAGDLQVPKIKVQKPFAAGPEQMRKMQSGRDEGGLILGNKAVLPNKKASESQANFISAQTTSTEQVQRVRQNKGNQELNDELKMKANELEKLFAEHKLRIPGDQYGSARKLAVNLQYKKPAAVEISPTQSEEKKPIIEPIEFPNDSSEFRTPPMKLVNHQDDGISLSQNICEISFSDDSRGKFYEKYIQKRDLKLREEWSTKRVEKEAKLKAMQDSLERNRAEMKAKLFASASKQRSASGARLLADSLRKSNVHLTSMKEQHPVDSTQSEEDEVSSEFSEQKYYGQDRFFSESSLIDGSAKSSIIKPLPSRNFSSSTPRTAAVPVQRLSKISSSNSGRRRLQSENLLALSVPNFRELKKENAKPSTDISKMTNHPRLTTYTRSKSFSEDIQLADEEKPRHSESLRKSTAGPGEFNDVSSLNDDVVVLAPLEFDDDYGQQGSNGKFTKYMDSKPFLKKVDGQCPYGGAGAGKTSMPSEVFTHENQFEELPSEIDDLNNLKKSEAEEEGLEKPEVEDCAKTNNSKARLSQRSDKMVMSGSENGDPMRSLSYIDPYSVADLPASLLSSFHAVGTLQESLGEHPVSRNSRMHHLLSYQLEASDIDASVDSPKGNPASWSFNPPNQVEADAARMRKKWGSAQKPILVVNSSNNQSRKDVPKGFKRLLKFGRSSRGIDNLVDWISATSSEGDDDREDGLDPASQSSVDLRKSRMGFSQSHPFDDSVNESELFNEHAQALNSSIPAPPTNFKLRDDRISGSSIKAPRSFFSLSTFPSKGNDAKLR</sequence>